<evidence type="ECO:0000313" key="1">
    <source>
        <dbReference type="EMBL" id="QHT35794.1"/>
    </source>
</evidence>
<dbReference type="AlphaFoldDB" id="A0A6C0F3G7"/>
<accession>A0A6C0F3G7</accession>
<organism evidence="1">
    <name type="scientific">viral metagenome</name>
    <dbReference type="NCBI Taxonomy" id="1070528"/>
    <lineage>
        <taxon>unclassified sequences</taxon>
        <taxon>metagenomes</taxon>
        <taxon>organismal metagenomes</taxon>
    </lineage>
</organism>
<reference evidence="1" key="1">
    <citation type="journal article" date="2020" name="Nature">
        <title>Giant virus diversity and host interactions through global metagenomics.</title>
        <authorList>
            <person name="Schulz F."/>
            <person name="Roux S."/>
            <person name="Paez-Espino D."/>
            <person name="Jungbluth S."/>
            <person name="Walsh D.A."/>
            <person name="Denef V.J."/>
            <person name="McMahon K.D."/>
            <person name="Konstantinidis K.T."/>
            <person name="Eloe-Fadrosh E.A."/>
            <person name="Kyrpides N.C."/>
            <person name="Woyke T."/>
        </authorList>
    </citation>
    <scope>NUCLEOTIDE SEQUENCE</scope>
    <source>
        <strain evidence="1">GVMAG-M-3300009181-41</strain>
    </source>
</reference>
<proteinExistence type="predicted"/>
<dbReference type="EMBL" id="MN739026">
    <property type="protein sequence ID" value="QHT35794.1"/>
    <property type="molecule type" value="Genomic_DNA"/>
</dbReference>
<name>A0A6C0F3G7_9ZZZZ</name>
<sequence length="89" mass="10501">MASRLARCLDNMLEQEAIDTQNRNENARDHIRVSVNPESIRVFEKSIVYREKRLALLRELVEARKANNYAEVDRKTQEMKDLYSSTFPD</sequence>
<protein>
    <submittedName>
        <fullName evidence="1">Uncharacterized protein</fullName>
    </submittedName>
</protein>